<feature type="coiled-coil region" evidence="1">
    <location>
        <begin position="26"/>
        <end position="60"/>
    </location>
</feature>
<evidence type="ECO:0000313" key="5">
    <source>
        <dbReference type="Proteomes" id="UP000516369"/>
    </source>
</evidence>
<proteinExistence type="predicted"/>
<reference evidence="4 5" key="1">
    <citation type="submission" date="2020-05" db="EMBL/GenBank/DDBJ databases">
        <title>Complete closed genome sequence of Defluviicoccus vanus.</title>
        <authorList>
            <person name="Bessarab I."/>
            <person name="Arumugam K."/>
            <person name="Maszenan A.M."/>
            <person name="Seviour R.J."/>
            <person name="Williams R.B."/>
        </authorList>
    </citation>
    <scope>NUCLEOTIDE SEQUENCE [LARGE SCALE GENOMIC DNA]</scope>
    <source>
        <strain evidence="4 5">Ben 114</strain>
    </source>
</reference>
<keyword evidence="3" id="KW-0812">Transmembrane</keyword>
<dbReference type="KEGG" id="dvn:HQ394_11125"/>
<dbReference type="EMBL" id="CP053923">
    <property type="protein sequence ID" value="QNT69760.1"/>
    <property type="molecule type" value="Genomic_DNA"/>
</dbReference>
<evidence type="ECO:0008006" key="6">
    <source>
        <dbReference type="Google" id="ProtNLM"/>
    </source>
</evidence>
<evidence type="ECO:0000256" key="2">
    <source>
        <dbReference type="SAM" id="MobiDB-lite"/>
    </source>
</evidence>
<accession>A0A7H1N224</accession>
<dbReference type="Proteomes" id="UP000516369">
    <property type="component" value="Chromosome"/>
</dbReference>
<evidence type="ECO:0000256" key="1">
    <source>
        <dbReference type="SAM" id="Coils"/>
    </source>
</evidence>
<dbReference type="RefSeq" id="WP_190260275.1">
    <property type="nucleotide sequence ID" value="NZ_CP053923.1"/>
</dbReference>
<keyword evidence="3" id="KW-1133">Transmembrane helix</keyword>
<organism evidence="4 5">
    <name type="scientific">Defluviicoccus vanus</name>
    <dbReference type="NCBI Taxonomy" id="111831"/>
    <lineage>
        <taxon>Bacteria</taxon>
        <taxon>Pseudomonadati</taxon>
        <taxon>Pseudomonadota</taxon>
        <taxon>Alphaproteobacteria</taxon>
        <taxon>Rhodospirillales</taxon>
        <taxon>Rhodospirillaceae</taxon>
        <taxon>Defluviicoccus</taxon>
    </lineage>
</organism>
<feature type="compositionally biased region" description="Polar residues" evidence="2">
    <location>
        <begin position="109"/>
        <end position="128"/>
    </location>
</feature>
<evidence type="ECO:0000256" key="3">
    <source>
        <dbReference type="SAM" id="Phobius"/>
    </source>
</evidence>
<keyword evidence="3" id="KW-0472">Membrane</keyword>
<evidence type="ECO:0000313" key="4">
    <source>
        <dbReference type="EMBL" id="QNT69760.1"/>
    </source>
</evidence>
<dbReference type="AlphaFoldDB" id="A0A7H1N224"/>
<gene>
    <name evidence="4" type="ORF">HQ394_11125</name>
</gene>
<keyword evidence="1" id="KW-0175">Coiled coil</keyword>
<keyword evidence="5" id="KW-1185">Reference proteome</keyword>
<name>A0A7H1N224_9PROT</name>
<feature type="transmembrane region" description="Helical" evidence="3">
    <location>
        <begin position="6"/>
        <end position="29"/>
    </location>
</feature>
<protein>
    <recommendedName>
        <fullName evidence="6">Cell division protein FtsL</fullName>
    </recommendedName>
</protein>
<feature type="region of interest" description="Disordered" evidence="2">
    <location>
        <begin position="104"/>
        <end position="128"/>
    </location>
</feature>
<sequence length="128" mass="14095">MNGWPVFVRQTTILCLLLAVGLAVVLLALKHQVQQLSDELNALNRQYVEEQQTIRVLKAEFAYLSQPDRLRGLATQLGLVPVEPRQLATFATLDAVLAALPPEPKAAKQTASNRSSVHLVSKTRGSQR</sequence>